<accession>A0A3N1NVA1</accession>
<name>A0A3N1NVA1_9GAMM</name>
<dbReference type="SUPFAM" id="SSF51905">
    <property type="entry name" value="FAD/NAD(P)-binding domain"/>
    <property type="match status" value="1"/>
</dbReference>
<dbReference type="InterPro" id="IPR006905">
    <property type="entry name" value="Flavin_halogenase"/>
</dbReference>
<dbReference type="PANTHER" id="PTHR43747:SF4">
    <property type="entry name" value="FLAVIN-DEPENDENT TRYPTOPHAN HALOGENASE"/>
    <property type="match status" value="1"/>
</dbReference>
<evidence type="ECO:0000256" key="1">
    <source>
        <dbReference type="PIRSR" id="PIRSR011396-1"/>
    </source>
</evidence>
<evidence type="ECO:0000313" key="3">
    <source>
        <dbReference type="EMBL" id="ROQ18410.1"/>
    </source>
</evidence>
<dbReference type="GO" id="GO:0004497">
    <property type="term" value="F:monooxygenase activity"/>
    <property type="evidence" value="ECO:0007669"/>
    <property type="project" value="InterPro"/>
</dbReference>
<dbReference type="OrthoDB" id="6278312at2"/>
<keyword evidence="2" id="KW-0285">Flavoprotein</keyword>
<sequence length="510" mass="56374">MTVGPQRIVIVGGGTAGWMSAAALARLLPSRVSLQLIESEQIGTVGVGEATIPHIRYFNALLGIDEREFIHATQATYKLAIEFVGWGRETSRYLHPFSAFGGDIDGIDFHHYWLRTRDEWPELNLDAFSLAAQAARLGRFAPPPEHSEFGYGYAFHLDASRYAGYLRAYAEQRGVTRTEGRIQSVIPRESDGGVAALTLESGERIEGDLFIDCSGFRSLLLGQTLGVPFNSWKHWLPCDRAVAIASGALSEPPSFTRSTATTTGWQWRIPLQERTGNGQVYDSRSISDDEACAQLIGSLNGAPQSDPNLIRFEAGARARSWDKNVIAIGLSSGFLEPLESTSIYLIQMAVFKLVEFFHNSKSGAVGREAFNRWMSLEYERVRDFIILHYHLNQREDSEFWQDCAHMSVPEGLQRKIALFKESATIEFYDQGLFAPPSWLAVYLGQGLNPEAIDPRVAQQPVASLKGPLEQLANHLNRTAQALPLHREVLARGGVAPSAAAPMSLYGGRYG</sequence>
<feature type="binding site" evidence="2">
    <location>
        <position position="330"/>
    </location>
    <ligand>
        <name>FAD</name>
        <dbReference type="ChEBI" id="CHEBI:57692"/>
    </ligand>
</feature>
<feature type="binding site" evidence="2">
    <location>
        <position position="339"/>
    </location>
    <ligand>
        <name>L-tryptophan</name>
        <dbReference type="ChEBI" id="CHEBI:57912"/>
    </ligand>
</feature>
<gene>
    <name evidence="3" type="ORF">EDC38_2636</name>
</gene>
<dbReference type="Pfam" id="PF04820">
    <property type="entry name" value="Trp_halogenase"/>
    <property type="match status" value="1"/>
</dbReference>
<dbReference type="GO" id="GO:0000166">
    <property type="term" value="F:nucleotide binding"/>
    <property type="evidence" value="ECO:0007669"/>
    <property type="project" value="UniProtKB-KW"/>
</dbReference>
<dbReference type="PIRSF" id="PIRSF011396">
    <property type="entry name" value="Trp_halogenase"/>
    <property type="match status" value="1"/>
</dbReference>
<feature type="binding site" evidence="2">
    <location>
        <position position="343"/>
    </location>
    <ligand>
        <name>FAD</name>
        <dbReference type="ChEBI" id="CHEBI:57692"/>
    </ligand>
</feature>
<dbReference type="InterPro" id="IPR033856">
    <property type="entry name" value="Trp_halogen"/>
</dbReference>
<feature type="binding site" evidence="2">
    <location>
        <begin position="13"/>
        <end position="16"/>
    </location>
    <ligand>
        <name>FAD</name>
        <dbReference type="ChEBI" id="CHEBI:57692"/>
    </ligand>
</feature>
<dbReference type="InterPro" id="IPR050816">
    <property type="entry name" value="Flavin-dep_Halogenase_NPB"/>
</dbReference>
<keyword evidence="2" id="KW-0274">FAD</keyword>
<comment type="caution">
    <text evidence="3">The sequence shown here is derived from an EMBL/GenBank/DDBJ whole genome shotgun (WGS) entry which is preliminary data.</text>
</comment>
<feature type="active site" evidence="1">
    <location>
        <position position="78"/>
    </location>
</feature>
<dbReference type="Gene3D" id="3.50.50.60">
    <property type="entry name" value="FAD/NAD(P)-binding domain"/>
    <property type="match status" value="1"/>
</dbReference>
<dbReference type="Proteomes" id="UP000273643">
    <property type="component" value="Unassembled WGS sequence"/>
</dbReference>
<dbReference type="InterPro" id="IPR036188">
    <property type="entry name" value="FAD/NAD-bd_sf"/>
</dbReference>
<protein>
    <submittedName>
        <fullName evidence="3">Tryptophan halogenase</fullName>
    </submittedName>
</protein>
<dbReference type="EMBL" id="RJUK01000002">
    <property type="protein sequence ID" value="ROQ18410.1"/>
    <property type="molecule type" value="Genomic_DNA"/>
</dbReference>
<organism evidence="3 4">
    <name type="scientific">Marinimicrobium koreense</name>
    <dbReference type="NCBI Taxonomy" id="306545"/>
    <lineage>
        <taxon>Bacteria</taxon>
        <taxon>Pseudomonadati</taxon>
        <taxon>Pseudomonadota</taxon>
        <taxon>Gammaproteobacteria</taxon>
        <taxon>Cellvibrionales</taxon>
        <taxon>Cellvibrionaceae</taxon>
        <taxon>Marinimicrobium</taxon>
    </lineage>
</organism>
<proteinExistence type="predicted"/>
<dbReference type="RefSeq" id="WP_123639047.1">
    <property type="nucleotide sequence ID" value="NZ_RJUK01000002.1"/>
</dbReference>
<keyword evidence="4" id="KW-1185">Reference proteome</keyword>
<feature type="binding site" evidence="2">
    <location>
        <position position="78"/>
    </location>
    <ligand>
        <name>7-chloro-L-tryptophan</name>
        <dbReference type="ChEBI" id="CHEBI:58713"/>
    </ligand>
</feature>
<reference evidence="3 4" key="1">
    <citation type="submission" date="2018-11" db="EMBL/GenBank/DDBJ databases">
        <title>Genomic Encyclopedia of Type Strains, Phase IV (KMG-IV): sequencing the most valuable type-strain genomes for metagenomic binning, comparative biology and taxonomic classification.</title>
        <authorList>
            <person name="Goeker M."/>
        </authorList>
    </citation>
    <scope>NUCLEOTIDE SEQUENCE [LARGE SCALE GENOMIC DNA]</scope>
    <source>
        <strain evidence="3 4">DSM 16974</strain>
    </source>
</reference>
<evidence type="ECO:0000256" key="2">
    <source>
        <dbReference type="PIRSR" id="PIRSR011396-2"/>
    </source>
</evidence>
<dbReference type="PANTHER" id="PTHR43747">
    <property type="entry name" value="FAD-BINDING PROTEIN"/>
    <property type="match status" value="1"/>
</dbReference>
<evidence type="ECO:0000313" key="4">
    <source>
        <dbReference type="Proteomes" id="UP000273643"/>
    </source>
</evidence>
<keyword evidence="2" id="KW-0547">Nucleotide-binding</keyword>
<dbReference type="AlphaFoldDB" id="A0A3N1NVA1"/>